<organism evidence="1 2">
    <name type="scientific">Candidatus Epulonipiscium fishelsonii</name>
    <dbReference type="NCBI Taxonomy" id="77094"/>
    <lineage>
        <taxon>Bacteria</taxon>
        <taxon>Bacillati</taxon>
        <taxon>Bacillota</taxon>
        <taxon>Clostridia</taxon>
        <taxon>Lachnospirales</taxon>
        <taxon>Lachnospiraceae</taxon>
        <taxon>Candidatus Epulonipiscium</taxon>
    </lineage>
</organism>
<sequence>MYFGYKNIYITFGKKEILKDVTMSFEKNKVSTIIGKNGCGKSSLLRILSNAVKPISGEVIFEDKLLKEYTRKDIAKRIAILPQVHDAPSDTTVETLVSYGRYPHKHKSIMTSKEDEEIISQSMELMGLTDIRKQSLGTLSGGQRQRAWIAMTLTQQPEILILDEPTTHLDITYQIEILSLIESLNKKFGLTVIMVLHDLNQASRYSHKMYVINNKKVEAIGTPNEILTTSMMEKVFSLKTTILEDNYAKRPYFLAKYSVKHNK</sequence>
<evidence type="ECO:0000313" key="1">
    <source>
        <dbReference type="EMBL" id="ONI40214.1"/>
    </source>
</evidence>
<keyword evidence="2" id="KW-1185">Reference proteome</keyword>
<evidence type="ECO:0000313" key="2">
    <source>
        <dbReference type="Proteomes" id="UP000188605"/>
    </source>
</evidence>
<gene>
    <name evidence="1" type="ORF">AN396_01190</name>
</gene>
<comment type="caution">
    <text evidence="1">The sequence shown here is derived from an EMBL/GenBank/DDBJ whole genome shotgun (WGS) entry which is preliminary data.</text>
</comment>
<dbReference type="EMBL" id="LJDB01000055">
    <property type="protein sequence ID" value="ONI40214.1"/>
    <property type="molecule type" value="Genomic_DNA"/>
</dbReference>
<protein>
    <submittedName>
        <fullName evidence="1">Uncharacterized protein</fullName>
    </submittedName>
</protein>
<name>A0ACC8XC29_9FIRM</name>
<reference evidence="1" key="1">
    <citation type="submission" date="2016-08" db="EMBL/GenBank/DDBJ databases">
        <authorList>
            <person name="Ngugi D.K."/>
            <person name="Miyake S."/>
            <person name="Stingl U."/>
        </authorList>
    </citation>
    <scope>NUCLEOTIDE SEQUENCE</scope>
    <source>
        <strain evidence="1">SCG-B11WGA-EpuloA1</strain>
    </source>
</reference>
<dbReference type="Proteomes" id="UP000188605">
    <property type="component" value="Unassembled WGS sequence"/>
</dbReference>
<accession>A0ACC8XC29</accession>
<proteinExistence type="predicted"/>